<dbReference type="Gene3D" id="1.10.287.130">
    <property type="match status" value="1"/>
</dbReference>
<dbReference type="SMART" id="SM00387">
    <property type="entry name" value="HATPase_c"/>
    <property type="match status" value="1"/>
</dbReference>
<keyword evidence="8" id="KW-0547">Nucleotide-binding</keyword>
<dbReference type="SUPFAM" id="SSF158472">
    <property type="entry name" value="HAMP domain-like"/>
    <property type="match status" value="1"/>
</dbReference>
<dbReference type="PROSITE" id="PS50885">
    <property type="entry name" value="HAMP"/>
    <property type="match status" value="1"/>
</dbReference>
<evidence type="ECO:0000256" key="2">
    <source>
        <dbReference type="ARBA" id="ARBA00004651"/>
    </source>
</evidence>
<dbReference type="InterPro" id="IPR003661">
    <property type="entry name" value="HisK_dim/P_dom"/>
</dbReference>
<dbReference type="Gene3D" id="6.10.340.10">
    <property type="match status" value="1"/>
</dbReference>
<dbReference type="InterPro" id="IPR036890">
    <property type="entry name" value="HATPase_C_sf"/>
</dbReference>
<protein>
    <recommendedName>
        <fullName evidence="3">histidine kinase</fullName>
        <ecNumber evidence="3">2.7.13.3</ecNumber>
    </recommendedName>
</protein>
<evidence type="ECO:0000256" key="14">
    <source>
        <dbReference type="SAM" id="Phobius"/>
    </source>
</evidence>
<dbReference type="SMART" id="SM00388">
    <property type="entry name" value="HisKA"/>
    <property type="match status" value="1"/>
</dbReference>
<dbReference type="GO" id="GO:0005886">
    <property type="term" value="C:plasma membrane"/>
    <property type="evidence" value="ECO:0007669"/>
    <property type="project" value="UniProtKB-SubCell"/>
</dbReference>
<feature type="transmembrane region" description="Helical" evidence="14">
    <location>
        <begin position="26"/>
        <end position="45"/>
    </location>
</feature>
<keyword evidence="4" id="KW-1003">Cell membrane</keyword>
<evidence type="ECO:0000256" key="8">
    <source>
        <dbReference type="ARBA" id="ARBA00022741"/>
    </source>
</evidence>
<evidence type="ECO:0000256" key="10">
    <source>
        <dbReference type="ARBA" id="ARBA00022840"/>
    </source>
</evidence>
<keyword evidence="7 14" id="KW-0812">Transmembrane</keyword>
<sequence length="477" mass="54293">MAWVTSFASMSEKKRISLFRYWTTRYLITLCIGLLVIGIASSYWINYSEKQKRLDFMRLMAAEVSDRVVDANGRVITAPFLFRLLDSRQESLRVNYKPFMVILDADHRAVFGGPGPFSSELRRMARDLVATDESMSQVELDRGEKLLFVKKSIQVNQQTVGWVMLFTPMQDLTRSTTEFQLLFTMLISLGLLGWLVIYLLTKKLSTPIKEVADAAKQIVMGNYDIHLEKDRREDEIYELIHSFKEMADRLRQLELMRTELLAGVTHELKTPVTSISGLVQAVKDDIVGGEEAKEFLEICSKETVRLQKMVEDLLDFNSFAVGDIRIRREQQNIYELVQEITHQWQIVQEVEQIELSIVKPEEPIIASTDPLRVQQILYNLLNNAAQAMDSAGKIVVSLSRTGDEIRIDVKDTGSGIPEAEQPLIFERFYRGEEKKHLVRGLGLGLSFSKMIAQALGGKLLLSESSRAGSTFTLLLRA</sequence>
<proteinExistence type="predicted"/>
<feature type="domain" description="Histidine kinase" evidence="15">
    <location>
        <begin position="263"/>
        <end position="477"/>
    </location>
</feature>
<evidence type="ECO:0000313" key="18">
    <source>
        <dbReference type="Proteomes" id="UP000276178"/>
    </source>
</evidence>
<dbReference type="Proteomes" id="UP000276178">
    <property type="component" value="Unassembled WGS sequence"/>
</dbReference>
<dbReference type="GO" id="GO:0000155">
    <property type="term" value="F:phosphorelay sensor kinase activity"/>
    <property type="evidence" value="ECO:0007669"/>
    <property type="project" value="InterPro"/>
</dbReference>
<accession>A0A3M8AP03</accession>
<comment type="subcellular location">
    <subcellularLocation>
        <location evidence="2">Cell membrane</location>
        <topology evidence="2">Multi-pass membrane protein</topology>
    </subcellularLocation>
</comment>
<dbReference type="CDD" id="cd06225">
    <property type="entry name" value="HAMP"/>
    <property type="match status" value="1"/>
</dbReference>
<evidence type="ECO:0000256" key="6">
    <source>
        <dbReference type="ARBA" id="ARBA00022679"/>
    </source>
</evidence>
<dbReference type="InterPro" id="IPR004358">
    <property type="entry name" value="Sig_transdc_His_kin-like_C"/>
</dbReference>
<dbReference type="CDD" id="cd00082">
    <property type="entry name" value="HisKA"/>
    <property type="match status" value="1"/>
</dbReference>
<dbReference type="EC" id="2.7.13.3" evidence="3"/>
<dbReference type="PANTHER" id="PTHR45528">
    <property type="entry name" value="SENSOR HISTIDINE KINASE CPXA"/>
    <property type="match status" value="1"/>
</dbReference>
<keyword evidence="11 14" id="KW-1133">Transmembrane helix</keyword>
<evidence type="ECO:0000256" key="3">
    <source>
        <dbReference type="ARBA" id="ARBA00012438"/>
    </source>
</evidence>
<dbReference type="PRINTS" id="PR00344">
    <property type="entry name" value="BCTRLSENSOR"/>
</dbReference>
<comment type="catalytic activity">
    <reaction evidence="1">
        <text>ATP + protein L-histidine = ADP + protein N-phospho-L-histidine.</text>
        <dbReference type="EC" id="2.7.13.3"/>
    </reaction>
</comment>
<gene>
    <name evidence="17" type="ORF">EB820_18040</name>
</gene>
<evidence type="ECO:0000313" key="17">
    <source>
        <dbReference type="EMBL" id="RNB52908.1"/>
    </source>
</evidence>
<dbReference type="CDD" id="cd00075">
    <property type="entry name" value="HATPase"/>
    <property type="match status" value="1"/>
</dbReference>
<evidence type="ECO:0000256" key="9">
    <source>
        <dbReference type="ARBA" id="ARBA00022777"/>
    </source>
</evidence>
<evidence type="ECO:0000256" key="1">
    <source>
        <dbReference type="ARBA" id="ARBA00000085"/>
    </source>
</evidence>
<evidence type="ECO:0000256" key="7">
    <source>
        <dbReference type="ARBA" id="ARBA00022692"/>
    </source>
</evidence>
<evidence type="ECO:0000256" key="12">
    <source>
        <dbReference type="ARBA" id="ARBA00023012"/>
    </source>
</evidence>
<dbReference type="SUPFAM" id="SSF47384">
    <property type="entry name" value="Homodimeric domain of signal transducing histidine kinase"/>
    <property type="match status" value="1"/>
</dbReference>
<evidence type="ECO:0000256" key="11">
    <source>
        <dbReference type="ARBA" id="ARBA00022989"/>
    </source>
</evidence>
<evidence type="ECO:0000259" key="16">
    <source>
        <dbReference type="PROSITE" id="PS50885"/>
    </source>
</evidence>
<comment type="caution">
    <text evidence="17">The sequence shown here is derived from an EMBL/GenBank/DDBJ whole genome shotgun (WGS) entry which is preliminary data.</text>
</comment>
<evidence type="ECO:0000259" key="15">
    <source>
        <dbReference type="PROSITE" id="PS50109"/>
    </source>
</evidence>
<dbReference type="AlphaFoldDB" id="A0A3M8AP03"/>
<dbReference type="Pfam" id="PF00512">
    <property type="entry name" value="HisKA"/>
    <property type="match status" value="1"/>
</dbReference>
<dbReference type="SMART" id="SM00304">
    <property type="entry name" value="HAMP"/>
    <property type="match status" value="1"/>
</dbReference>
<keyword evidence="12" id="KW-0902">Two-component regulatory system</keyword>
<dbReference type="InterPro" id="IPR050398">
    <property type="entry name" value="HssS/ArlS-like"/>
</dbReference>
<reference evidence="17 18" key="1">
    <citation type="submission" date="2018-10" db="EMBL/GenBank/DDBJ databases">
        <title>Phylogenomics of Brevibacillus.</title>
        <authorList>
            <person name="Dunlap C."/>
        </authorList>
    </citation>
    <scope>NUCLEOTIDE SEQUENCE [LARGE SCALE GENOMIC DNA]</scope>
    <source>
        <strain evidence="17 18">NRRL NRS 1219</strain>
    </source>
</reference>
<dbReference type="EMBL" id="RHHN01000050">
    <property type="protein sequence ID" value="RNB52908.1"/>
    <property type="molecule type" value="Genomic_DNA"/>
</dbReference>
<keyword evidence="13 14" id="KW-0472">Membrane</keyword>
<evidence type="ECO:0000256" key="4">
    <source>
        <dbReference type="ARBA" id="ARBA00022475"/>
    </source>
</evidence>
<keyword evidence="5" id="KW-0597">Phosphoprotein</keyword>
<dbReference type="InterPro" id="IPR003594">
    <property type="entry name" value="HATPase_dom"/>
</dbReference>
<keyword evidence="9 17" id="KW-0418">Kinase</keyword>
<dbReference type="InterPro" id="IPR036097">
    <property type="entry name" value="HisK_dim/P_sf"/>
</dbReference>
<name>A0A3M8AP03_9BACL</name>
<evidence type="ECO:0000256" key="13">
    <source>
        <dbReference type="ARBA" id="ARBA00023136"/>
    </source>
</evidence>
<dbReference type="SUPFAM" id="SSF55874">
    <property type="entry name" value="ATPase domain of HSP90 chaperone/DNA topoisomerase II/histidine kinase"/>
    <property type="match status" value="1"/>
</dbReference>
<dbReference type="GO" id="GO:0005524">
    <property type="term" value="F:ATP binding"/>
    <property type="evidence" value="ECO:0007669"/>
    <property type="project" value="UniProtKB-KW"/>
</dbReference>
<dbReference type="PANTHER" id="PTHR45528:SF1">
    <property type="entry name" value="SENSOR HISTIDINE KINASE CPXA"/>
    <property type="match status" value="1"/>
</dbReference>
<dbReference type="InterPro" id="IPR005467">
    <property type="entry name" value="His_kinase_dom"/>
</dbReference>
<evidence type="ECO:0000256" key="5">
    <source>
        <dbReference type="ARBA" id="ARBA00022553"/>
    </source>
</evidence>
<dbReference type="Gene3D" id="3.30.565.10">
    <property type="entry name" value="Histidine kinase-like ATPase, C-terminal domain"/>
    <property type="match status" value="1"/>
</dbReference>
<feature type="domain" description="HAMP" evidence="16">
    <location>
        <begin position="202"/>
        <end position="255"/>
    </location>
</feature>
<dbReference type="InterPro" id="IPR003660">
    <property type="entry name" value="HAMP_dom"/>
</dbReference>
<organism evidence="17 18">
    <name type="scientific">Brevibacillus agri</name>
    <dbReference type="NCBI Taxonomy" id="51101"/>
    <lineage>
        <taxon>Bacteria</taxon>
        <taxon>Bacillati</taxon>
        <taxon>Bacillota</taxon>
        <taxon>Bacilli</taxon>
        <taxon>Bacillales</taxon>
        <taxon>Paenibacillaceae</taxon>
        <taxon>Brevibacillus</taxon>
    </lineage>
</organism>
<feature type="transmembrane region" description="Helical" evidence="14">
    <location>
        <begin position="179"/>
        <end position="200"/>
    </location>
</feature>
<keyword evidence="10" id="KW-0067">ATP-binding</keyword>
<dbReference type="Pfam" id="PF00672">
    <property type="entry name" value="HAMP"/>
    <property type="match status" value="1"/>
</dbReference>
<keyword evidence="6" id="KW-0808">Transferase</keyword>
<dbReference type="OrthoDB" id="9813151at2"/>
<dbReference type="PROSITE" id="PS50109">
    <property type="entry name" value="HIS_KIN"/>
    <property type="match status" value="1"/>
</dbReference>
<dbReference type="Pfam" id="PF02518">
    <property type="entry name" value="HATPase_c"/>
    <property type="match status" value="1"/>
</dbReference>